<sequence>MLLSMMSNTPTSDLGQAGVLDNREVNFSYNPEGVDYDLCWSDADDHNCHGRIFQENIIVVVPANDAQDGYHIFSMVGGNERPEYHKESDFAYMLRKQYAAGLPPQFLQRYPMYSLPKHLFCLWSRKSSSKFHIIMSQASSPRANEFLKAIVQPTLDAIELPRDSYSLHKITPERPLGQLISHTIRPLAKAGIAQTILLVAGDQTLNELVNDLALEQNEHPLYVAPVIGVLALGPNNRFAYSLEQKTSSTSLGLNAFLKGKPEPLPLVRVSLSDGWSWQVDGRQRKWEAAKIIYAASSVSLGPAPCTTQRDTNKSETQSAASNIPHAYRNKLIIRTSAKGDEVIEGDQHCYASAEIQNNNNTSSPATLSFAYSALRPDAHFQEFSTSERQNGEHLDADTCRLEEIESLRLEFRGTEDSDPDRSISIDGRIIHCSMEEGWLEIEPVPLGGGNLWVVTHKGVYEFPSIHDCQFEFEL</sequence>
<dbReference type="Proteomes" id="UP000235672">
    <property type="component" value="Unassembled WGS sequence"/>
</dbReference>
<name>A0A2J6PVP8_9HELO</name>
<accession>A0A2J6PVP8</accession>
<dbReference type="InterPro" id="IPR016064">
    <property type="entry name" value="NAD/diacylglycerol_kinase_sf"/>
</dbReference>
<dbReference type="SUPFAM" id="SSF111331">
    <property type="entry name" value="NAD kinase/diacylglycerol kinase-like"/>
    <property type="match status" value="1"/>
</dbReference>
<gene>
    <name evidence="2" type="ORF">NA56DRAFT_691504</name>
</gene>
<dbReference type="EMBL" id="KZ613496">
    <property type="protein sequence ID" value="PMD18112.1"/>
    <property type="molecule type" value="Genomic_DNA"/>
</dbReference>
<dbReference type="OrthoDB" id="10327886at2759"/>
<protein>
    <recommendedName>
        <fullName evidence="1">DAGKc domain-containing protein</fullName>
    </recommendedName>
</protein>
<dbReference type="Pfam" id="PF00781">
    <property type="entry name" value="DAGK_cat"/>
    <property type="match status" value="1"/>
</dbReference>
<dbReference type="InterPro" id="IPR017438">
    <property type="entry name" value="ATP-NAD_kinase_N"/>
</dbReference>
<evidence type="ECO:0000313" key="2">
    <source>
        <dbReference type="EMBL" id="PMD18112.1"/>
    </source>
</evidence>
<keyword evidence="3" id="KW-1185">Reference proteome</keyword>
<evidence type="ECO:0000313" key="3">
    <source>
        <dbReference type="Proteomes" id="UP000235672"/>
    </source>
</evidence>
<feature type="domain" description="DAGKc" evidence="1">
    <location>
        <begin position="188"/>
        <end position="268"/>
    </location>
</feature>
<dbReference type="GO" id="GO:0016301">
    <property type="term" value="F:kinase activity"/>
    <property type="evidence" value="ECO:0007669"/>
    <property type="project" value="InterPro"/>
</dbReference>
<proteinExistence type="predicted"/>
<evidence type="ECO:0000259" key="1">
    <source>
        <dbReference type="Pfam" id="PF00781"/>
    </source>
</evidence>
<organism evidence="2 3">
    <name type="scientific">Hyaloscypha hepaticicola</name>
    <dbReference type="NCBI Taxonomy" id="2082293"/>
    <lineage>
        <taxon>Eukaryota</taxon>
        <taxon>Fungi</taxon>
        <taxon>Dikarya</taxon>
        <taxon>Ascomycota</taxon>
        <taxon>Pezizomycotina</taxon>
        <taxon>Leotiomycetes</taxon>
        <taxon>Helotiales</taxon>
        <taxon>Hyaloscyphaceae</taxon>
        <taxon>Hyaloscypha</taxon>
    </lineage>
</organism>
<dbReference type="InterPro" id="IPR001206">
    <property type="entry name" value="Diacylglycerol_kinase_cat_dom"/>
</dbReference>
<reference evidence="2 3" key="1">
    <citation type="submission" date="2016-05" db="EMBL/GenBank/DDBJ databases">
        <title>A degradative enzymes factory behind the ericoid mycorrhizal symbiosis.</title>
        <authorList>
            <consortium name="DOE Joint Genome Institute"/>
            <person name="Martino E."/>
            <person name="Morin E."/>
            <person name="Grelet G."/>
            <person name="Kuo A."/>
            <person name="Kohler A."/>
            <person name="Daghino S."/>
            <person name="Barry K."/>
            <person name="Choi C."/>
            <person name="Cichocki N."/>
            <person name="Clum A."/>
            <person name="Copeland A."/>
            <person name="Hainaut M."/>
            <person name="Haridas S."/>
            <person name="Labutti K."/>
            <person name="Lindquist E."/>
            <person name="Lipzen A."/>
            <person name="Khouja H.-R."/>
            <person name="Murat C."/>
            <person name="Ohm R."/>
            <person name="Olson A."/>
            <person name="Spatafora J."/>
            <person name="Veneault-Fourrey C."/>
            <person name="Henrissat B."/>
            <person name="Grigoriev I."/>
            <person name="Martin F."/>
            <person name="Perotto S."/>
        </authorList>
    </citation>
    <scope>NUCLEOTIDE SEQUENCE [LARGE SCALE GENOMIC DNA]</scope>
    <source>
        <strain evidence="2 3">UAMH 7357</strain>
    </source>
</reference>
<dbReference type="AlphaFoldDB" id="A0A2J6PVP8"/>
<dbReference type="Gene3D" id="3.40.50.10330">
    <property type="entry name" value="Probable inorganic polyphosphate/atp-NAD kinase, domain 1"/>
    <property type="match status" value="1"/>
</dbReference>